<evidence type="ECO:0000313" key="2">
    <source>
        <dbReference type="EMBL" id="AFU86819.1"/>
    </source>
</evidence>
<gene>
    <name evidence="1" type="ORF">CcrRogue_gp006</name>
    <name evidence="2" type="ORF">CcrRogue_gp337</name>
</gene>
<dbReference type="Proteomes" id="UP000000461">
    <property type="component" value="Segment"/>
</dbReference>
<evidence type="ECO:0000313" key="3">
    <source>
        <dbReference type="Proteomes" id="UP000000461"/>
    </source>
</evidence>
<protein>
    <submittedName>
        <fullName evidence="1">Uncharacterized protein</fullName>
    </submittedName>
</protein>
<proteinExistence type="predicted"/>
<evidence type="ECO:0000313" key="1">
    <source>
        <dbReference type="EMBL" id="AFU86488.1"/>
    </source>
</evidence>
<reference evidence="1 3" key="1">
    <citation type="journal article" date="2012" name="BMC Genomics">
        <title>The Caulobacter crescentus phage phiCbK: genomics of a canonical phage.</title>
        <authorList>
            <person name="Gill J.J."/>
            <person name="Berry J.D."/>
            <person name="Russell W.K."/>
            <person name="Lessor L."/>
            <person name="Escobar Garcia D.A."/>
            <person name="Hernandez D."/>
            <person name="Kane A."/>
            <person name="Keene J."/>
            <person name="Maddox M."/>
            <person name="Martin R."/>
            <person name="Mohan S."/>
            <person name="Thorn A.M."/>
            <person name="Russell D.H."/>
            <person name="Young R."/>
        </authorList>
    </citation>
    <scope>NUCLEOTIDE SEQUENCE [LARGE SCALE GENOMIC DNA]</scope>
</reference>
<dbReference type="KEGG" id="vg:13996118"/>
<name>K4JRY8_9CAUD</name>
<sequence>MATHAAPVIKAYHDDFAVHDAKVIDGLEAGDVILWAPDPCGSTLIVMARAGRPNHRAAEHFEAAQSARKPPAWFVASVYDNGEAGGWNFAPAPDAPAIVARFAEQAARDPAPDPVRELHL</sequence>
<organism evidence="1 3">
    <name type="scientific">Caulobacter phage CcrRogue</name>
    <dbReference type="NCBI Taxonomy" id="2927986"/>
    <lineage>
        <taxon>Viruses</taxon>
        <taxon>Duplodnaviria</taxon>
        <taxon>Heunggongvirae</taxon>
        <taxon>Uroviricota</taxon>
        <taxon>Caudoviricetes</taxon>
        <taxon>Jeanschmidtviridae</taxon>
        <taxon>Poindextervirus</taxon>
        <taxon>Poindextervirus rogue</taxon>
    </lineage>
</organism>
<dbReference type="EMBL" id="JX100814">
    <property type="protein sequence ID" value="AFU86819.1"/>
    <property type="molecule type" value="Genomic_DNA"/>
</dbReference>
<accession>K4JRY8</accession>
<dbReference type="EMBL" id="JX100814">
    <property type="protein sequence ID" value="AFU86488.1"/>
    <property type="molecule type" value="Genomic_DNA"/>
</dbReference>
<dbReference type="KEGG" id="vg:13995787"/>
<keyword evidence="3" id="KW-1185">Reference proteome</keyword>